<reference evidence="9 10" key="1">
    <citation type="journal article" date="2011" name="J. Bacteriol.">
        <title>Genome sequence of the mercury-methylating and pleomorphic Desulfovibrio africanus Strain Walvis Bay.</title>
        <authorList>
            <person name="Brown S.D."/>
            <person name="Wall J.D."/>
            <person name="Kucken A.M."/>
            <person name="Gilmour C.C."/>
            <person name="Podar M."/>
            <person name="Brandt C.C."/>
            <person name="Teshima H."/>
            <person name="Detter J.C."/>
            <person name="Han C.S."/>
            <person name="Land M.L."/>
            <person name="Lucas S."/>
            <person name="Han J."/>
            <person name="Pennacchio L."/>
            <person name="Nolan M."/>
            <person name="Pitluck S."/>
            <person name="Woyke T."/>
            <person name="Goodwin L."/>
            <person name="Palumbo A.V."/>
            <person name="Elias D.A."/>
        </authorList>
    </citation>
    <scope>NUCLEOTIDE SEQUENCE [LARGE SCALE GENOMIC DNA]</scope>
    <source>
        <strain evidence="9 10">Walvis Bay</strain>
    </source>
</reference>
<comment type="similarity">
    <text evidence="2">Belongs to the autoinducer-2 exporter (AI-2E) (TC 2.A.86) family.</text>
</comment>
<evidence type="ECO:0000256" key="3">
    <source>
        <dbReference type="ARBA" id="ARBA00022448"/>
    </source>
</evidence>
<gene>
    <name evidence="9" type="ORF">Desaf_1533</name>
</gene>
<feature type="transmembrane region" description="Helical" evidence="8">
    <location>
        <begin position="220"/>
        <end position="244"/>
    </location>
</feature>
<feature type="transmembrane region" description="Helical" evidence="8">
    <location>
        <begin position="324"/>
        <end position="345"/>
    </location>
</feature>
<evidence type="ECO:0000256" key="8">
    <source>
        <dbReference type="SAM" id="Phobius"/>
    </source>
</evidence>
<evidence type="ECO:0000313" key="10">
    <source>
        <dbReference type="Proteomes" id="UP000007844"/>
    </source>
</evidence>
<proteinExistence type="inferred from homology"/>
<dbReference type="GO" id="GO:0005886">
    <property type="term" value="C:plasma membrane"/>
    <property type="evidence" value="ECO:0007669"/>
    <property type="project" value="UniProtKB-SubCell"/>
</dbReference>
<evidence type="ECO:0000256" key="7">
    <source>
        <dbReference type="ARBA" id="ARBA00023136"/>
    </source>
</evidence>
<feature type="transmembrane region" description="Helical" evidence="8">
    <location>
        <begin position="250"/>
        <end position="273"/>
    </location>
</feature>
<comment type="subcellular location">
    <subcellularLocation>
        <location evidence="1">Cell membrane</location>
        <topology evidence="1">Multi-pass membrane protein</topology>
    </subcellularLocation>
</comment>
<keyword evidence="7 8" id="KW-0472">Membrane</keyword>
<feature type="transmembrane region" description="Helical" evidence="8">
    <location>
        <begin position="67"/>
        <end position="92"/>
    </location>
</feature>
<dbReference type="EMBL" id="CP003221">
    <property type="protein sequence ID" value="EGJ49870.1"/>
    <property type="molecule type" value="Genomic_DNA"/>
</dbReference>
<name>F3Z0P6_DESAF</name>
<evidence type="ECO:0000256" key="2">
    <source>
        <dbReference type="ARBA" id="ARBA00009773"/>
    </source>
</evidence>
<dbReference type="PANTHER" id="PTHR21716">
    <property type="entry name" value="TRANSMEMBRANE PROTEIN"/>
    <property type="match status" value="1"/>
</dbReference>
<dbReference type="AlphaFoldDB" id="F3Z0P6"/>
<dbReference type="InterPro" id="IPR002549">
    <property type="entry name" value="AI-2E-like"/>
</dbReference>
<keyword evidence="3" id="KW-0813">Transport</keyword>
<dbReference type="KEGG" id="daf:Desaf_1533"/>
<organism evidence="9 10">
    <name type="scientific">Desulfocurvibacter africanus subsp. africanus str. Walvis Bay</name>
    <dbReference type="NCBI Taxonomy" id="690850"/>
    <lineage>
        <taxon>Bacteria</taxon>
        <taxon>Pseudomonadati</taxon>
        <taxon>Thermodesulfobacteriota</taxon>
        <taxon>Desulfovibrionia</taxon>
        <taxon>Desulfovibrionales</taxon>
        <taxon>Desulfovibrionaceae</taxon>
        <taxon>Desulfocurvibacter</taxon>
    </lineage>
</organism>
<dbReference type="GO" id="GO:0055085">
    <property type="term" value="P:transmembrane transport"/>
    <property type="evidence" value="ECO:0007669"/>
    <property type="project" value="TreeGrafter"/>
</dbReference>
<evidence type="ECO:0000256" key="6">
    <source>
        <dbReference type="ARBA" id="ARBA00022989"/>
    </source>
</evidence>
<evidence type="ECO:0000313" key="9">
    <source>
        <dbReference type="EMBL" id="EGJ49870.1"/>
    </source>
</evidence>
<sequence length="360" mass="39895">MNMIREWFRTRFSDPQIVILSLVLILSAGVVFFLGEMLAPVFAALVIAYLLEGVVRVLRRRGIPRTLAVLAVFSGFMVAVVAGVVFLIPLLVEQITQLVNILPSMLAHGQVQLHELARIYPNVITEEQVQEMVTLFRSELVRLGQRALAVSLASLQSAITYLVYLILVPLLIFFFLKDKHKLMAWVRGLVPEHRTLTEGVWDEVNQQTANYIRGKAWEIVIVWAATYGAFLIMGLDFAMLLGMLVGVSVLIPYIGATVVTLPVALVAYHQFGWTSELAWIMTVYGIIQALDGNVLVPVLLSGVINMHPVAIIVAVLVFGGLWGFWGIFFAIPLATLVHAVLRVLWQNRQSAASSSCSCQD</sequence>
<dbReference type="HOGENOM" id="CLU_031275_8_0_7"/>
<evidence type="ECO:0000256" key="1">
    <source>
        <dbReference type="ARBA" id="ARBA00004651"/>
    </source>
</evidence>
<keyword evidence="4" id="KW-1003">Cell membrane</keyword>
<evidence type="ECO:0000256" key="4">
    <source>
        <dbReference type="ARBA" id="ARBA00022475"/>
    </source>
</evidence>
<dbReference type="STRING" id="690850.Desaf_1533"/>
<accession>F3Z0P6</accession>
<keyword evidence="6 8" id="KW-1133">Transmembrane helix</keyword>
<dbReference type="RefSeq" id="WP_014259654.1">
    <property type="nucleotide sequence ID" value="NC_016629.1"/>
</dbReference>
<evidence type="ECO:0008006" key="11">
    <source>
        <dbReference type="Google" id="ProtNLM"/>
    </source>
</evidence>
<evidence type="ECO:0000256" key="5">
    <source>
        <dbReference type="ARBA" id="ARBA00022692"/>
    </source>
</evidence>
<protein>
    <recommendedName>
        <fullName evidence="11">AI-2E family transporter</fullName>
    </recommendedName>
</protein>
<dbReference type="eggNOG" id="COG0628">
    <property type="taxonomic scope" value="Bacteria"/>
</dbReference>
<feature type="transmembrane region" description="Helical" evidence="8">
    <location>
        <begin position="12"/>
        <end position="32"/>
    </location>
</feature>
<dbReference type="Pfam" id="PF01594">
    <property type="entry name" value="AI-2E_transport"/>
    <property type="match status" value="1"/>
</dbReference>
<feature type="transmembrane region" description="Helical" evidence="8">
    <location>
        <begin position="38"/>
        <end position="55"/>
    </location>
</feature>
<keyword evidence="10" id="KW-1185">Reference proteome</keyword>
<dbReference type="Proteomes" id="UP000007844">
    <property type="component" value="Chromosome"/>
</dbReference>
<keyword evidence="5 8" id="KW-0812">Transmembrane</keyword>
<dbReference type="PANTHER" id="PTHR21716:SF53">
    <property type="entry name" value="PERMEASE PERM-RELATED"/>
    <property type="match status" value="1"/>
</dbReference>
<feature type="transmembrane region" description="Helical" evidence="8">
    <location>
        <begin position="294"/>
        <end position="318"/>
    </location>
</feature>
<feature type="transmembrane region" description="Helical" evidence="8">
    <location>
        <begin position="158"/>
        <end position="176"/>
    </location>
</feature>